<feature type="transmembrane region" description="Helical" evidence="7">
    <location>
        <begin position="138"/>
        <end position="161"/>
    </location>
</feature>
<dbReference type="PROSITE" id="PS50850">
    <property type="entry name" value="MFS"/>
    <property type="match status" value="1"/>
</dbReference>
<feature type="transmembrane region" description="Helical" evidence="7">
    <location>
        <begin position="386"/>
        <end position="409"/>
    </location>
</feature>
<feature type="transmembrane region" description="Helical" evidence="7">
    <location>
        <begin position="291"/>
        <end position="312"/>
    </location>
</feature>
<evidence type="ECO:0000256" key="4">
    <source>
        <dbReference type="ARBA" id="ARBA00022692"/>
    </source>
</evidence>
<reference key="2">
    <citation type="submission" date="2011-03" db="EMBL/GenBank/DDBJ databases">
        <title>Complete genome sequence of the thermoacidophilic crenarchaeon Thermoproteus uzoniensis 768-20.</title>
        <authorList>
            <person name="Mardanov A.V."/>
            <person name="Gumerov V.M."/>
            <person name="Beletsky A.V."/>
            <person name="Prokofeva M.I."/>
            <person name="Bonch-Osmolovskaya E.A."/>
            <person name="Ravin N.V."/>
            <person name="Skryabin K.G."/>
        </authorList>
    </citation>
    <scope>NUCLEOTIDE SEQUENCE</scope>
    <source>
        <strain>768-20</strain>
    </source>
</reference>
<feature type="transmembrane region" description="Helical" evidence="7">
    <location>
        <begin position="221"/>
        <end position="241"/>
    </location>
</feature>
<evidence type="ECO:0000256" key="5">
    <source>
        <dbReference type="ARBA" id="ARBA00022989"/>
    </source>
</evidence>
<evidence type="ECO:0000256" key="3">
    <source>
        <dbReference type="ARBA" id="ARBA00022475"/>
    </source>
</evidence>
<sequence length="424" mass="46064">MGFFLDAYDLTFVTAMTSTLAAVLLPPTLSKEVVGYFITLLGYAFTMIARPLGSAIFGNLADRWGRRDTLMITIVGYSTASALTAAIPTYAQAGWAAFWIYSALRFILGIFVGGEYAAGHPFAMEYSAPRWRGLVSGIVQGAFSWGVALGGFVVAAFTAYFGQAAMQAYAWRYVFLTGLIPAVVALYIRFAMPDTPVFSEAKNKGQLEKVPFFSLFRPPALWTFLSVFVFMTGLFFSSYSLFYFATGILEKAGLAQGAASYYYGVSGVIAAIAATLWGFSSDFLGRRKALVIAGVVSAILAIPAFYVWYLGAATNNVALLYLGAALAGWLTQWPWGLVPVYLSERFATQRRASGVGFGYSSGIFISAWMPLYSIPLYNLFKPIEDGNIWFVAAFWLILAGVVYGIAALLGPETIGVDLRIAQEK</sequence>
<feature type="transmembrane region" description="Helical" evidence="7">
    <location>
        <begin position="318"/>
        <end position="342"/>
    </location>
</feature>
<keyword evidence="6 7" id="KW-0472">Membrane</keyword>
<comment type="subcellular location">
    <subcellularLocation>
        <location evidence="1">Cell membrane</location>
        <topology evidence="1">Multi-pass membrane protein</topology>
    </subcellularLocation>
</comment>
<accession>F2L1Y0</accession>
<evidence type="ECO:0000259" key="8">
    <source>
        <dbReference type="PROSITE" id="PS50850"/>
    </source>
</evidence>
<feature type="transmembrane region" description="Helical" evidence="7">
    <location>
        <begin position="7"/>
        <end position="27"/>
    </location>
</feature>
<proteinExistence type="predicted"/>
<name>F2L1Y0_THEU7</name>
<dbReference type="PANTHER" id="PTHR43045">
    <property type="entry name" value="SHIKIMATE TRANSPORTER"/>
    <property type="match status" value="1"/>
</dbReference>
<evidence type="ECO:0000256" key="7">
    <source>
        <dbReference type="SAM" id="Phobius"/>
    </source>
</evidence>
<dbReference type="InterPro" id="IPR005829">
    <property type="entry name" value="Sugar_transporter_CS"/>
</dbReference>
<reference evidence="9 10" key="1">
    <citation type="journal article" date="2011" name="J. Bacteriol.">
        <title>Complete genome sequence of the thermoacidophilic crenarchaeon Thermoproteus uzoniensis 768-20.</title>
        <authorList>
            <person name="Mardanov A.V."/>
            <person name="Gumerov V.M."/>
            <person name="Beletsky A.V."/>
            <person name="Prokofeva M.I."/>
            <person name="Bonch-Osmolovskaya E.A."/>
            <person name="Ravin N.V."/>
            <person name="Skryabin K.G."/>
        </authorList>
    </citation>
    <scope>NUCLEOTIDE SEQUENCE [LARGE SCALE GENOMIC DNA]</scope>
    <source>
        <strain evidence="9 10">768-20</strain>
    </source>
</reference>
<evidence type="ECO:0000256" key="1">
    <source>
        <dbReference type="ARBA" id="ARBA00004651"/>
    </source>
</evidence>
<keyword evidence="3" id="KW-1003">Cell membrane</keyword>
<dbReference type="InterPro" id="IPR020846">
    <property type="entry name" value="MFS_dom"/>
</dbReference>
<dbReference type="InterPro" id="IPR011701">
    <property type="entry name" value="MFS"/>
</dbReference>
<evidence type="ECO:0000256" key="2">
    <source>
        <dbReference type="ARBA" id="ARBA00022448"/>
    </source>
</evidence>
<dbReference type="EMBL" id="CP002590">
    <property type="protein sequence ID" value="AEA11721.1"/>
    <property type="molecule type" value="Genomic_DNA"/>
</dbReference>
<dbReference type="PANTHER" id="PTHR43045:SF1">
    <property type="entry name" value="SHIKIMATE TRANSPORTER"/>
    <property type="match status" value="1"/>
</dbReference>
<feature type="transmembrane region" description="Helical" evidence="7">
    <location>
        <begin position="96"/>
        <end position="118"/>
    </location>
</feature>
<dbReference type="InterPro" id="IPR036259">
    <property type="entry name" value="MFS_trans_sf"/>
</dbReference>
<keyword evidence="4 7" id="KW-0812">Transmembrane</keyword>
<evidence type="ECO:0000313" key="10">
    <source>
        <dbReference type="Proteomes" id="UP000008138"/>
    </source>
</evidence>
<dbReference type="KEGG" id="tuz:TUZN_0223"/>
<feature type="transmembrane region" description="Helical" evidence="7">
    <location>
        <begin position="173"/>
        <end position="192"/>
    </location>
</feature>
<gene>
    <name evidence="9" type="ordered locus">TUZN_0223</name>
</gene>
<dbReference type="Gene3D" id="1.20.1250.20">
    <property type="entry name" value="MFS general substrate transporter like domains"/>
    <property type="match status" value="2"/>
</dbReference>
<dbReference type="eggNOG" id="arCOG02691">
    <property type="taxonomic scope" value="Archaea"/>
</dbReference>
<protein>
    <submittedName>
        <fullName evidence="9">Major facilitator superfamily MFS_1</fullName>
    </submittedName>
</protein>
<feature type="transmembrane region" description="Helical" evidence="7">
    <location>
        <begin position="33"/>
        <end position="57"/>
    </location>
</feature>
<keyword evidence="5 7" id="KW-1133">Transmembrane helix</keyword>
<feature type="transmembrane region" description="Helical" evidence="7">
    <location>
        <begin position="69"/>
        <end position="90"/>
    </location>
</feature>
<dbReference type="Pfam" id="PF07690">
    <property type="entry name" value="MFS_1"/>
    <property type="match status" value="1"/>
</dbReference>
<dbReference type="AlphaFoldDB" id="F2L1Y0"/>
<organism evidence="9 10">
    <name type="scientific">Thermoproteus uzoniensis (strain 768-20)</name>
    <dbReference type="NCBI Taxonomy" id="999630"/>
    <lineage>
        <taxon>Archaea</taxon>
        <taxon>Thermoproteota</taxon>
        <taxon>Thermoprotei</taxon>
        <taxon>Thermoproteales</taxon>
        <taxon>Thermoproteaceae</taxon>
        <taxon>Thermoproteus</taxon>
    </lineage>
</organism>
<dbReference type="HOGENOM" id="CLU_001265_39_5_2"/>
<evidence type="ECO:0000256" key="6">
    <source>
        <dbReference type="ARBA" id="ARBA00023136"/>
    </source>
</evidence>
<keyword evidence="2" id="KW-0813">Transport</keyword>
<keyword evidence="10" id="KW-1185">Reference proteome</keyword>
<dbReference type="GO" id="GO:0022857">
    <property type="term" value="F:transmembrane transporter activity"/>
    <property type="evidence" value="ECO:0007669"/>
    <property type="project" value="InterPro"/>
</dbReference>
<dbReference type="PROSITE" id="PS00217">
    <property type="entry name" value="SUGAR_TRANSPORT_2"/>
    <property type="match status" value="1"/>
</dbReference>
<dbReference type="Proteomes" id="UP000008138">
    <property type="component" value="Chromosome"/>
</dbReference>
<evidence type="ECO:0000313" key="9">
    <source>
        <dbReference type="EMBL" id="AEA11721.1"/>
    </source>
</evidence>
<dbReference type="GO" id="GO:0005886">
    <property type="term" value="C:plasma membrane"/>
    <property type="evidence" value="ECO:0007669"/>
    <property type="project" value="UniProtKB-SubCell"/>
</dbReference>
<feature type="domain" description="Major facilitator superfamily (MFS) profile" evidence="8">
    <location>
        <begin position="1"/>
        <end position="410"/>
    </location>
</feature>
<feature type="transmembrane region" description="Helical" evidence="7">
    <location>
        <begin position="354"/>
        <end position="374"/>
    </location>
</feature>
<feature type="transmembrane region" description="Helical" evidence="7">
    <location>
        <begin position="261"/>
        <end position="279"/>
    </location>
</feature>
<dbReference type="SUPFAM" id="SSF103473">
    <property type="entry name" value="MFS general substrate transporter"/>
    <property type="match status" value="1"/>
</dbReference>
<dbReference type="STRING" id="999630.TUZN_0223"/>